<accession>A0A840Z1D0</accession>
<sequence>MGRTLAPGLAIALLLQPAKRAFDALADAWQLCKRGLKKRQIQRFLEEGEYVDLGISFSRHARLLAILYRKASAYRTYFVLFSRFRTRLKTRSMARPISRQNWPETGIQGGILPLQGNPAAILTLTKDTDYISCSAD</sequence>
<evidence type="ECO:0000313" key="2">
    <source>
        <dbReference type="Proteomes" id="UP000554342"/>
    </source>
</evidence>
<dbReference type="AlphaFoldDB" id="A0A840Z1D0"/>
<dbReference type="Proteomes" id="UP000554342">
    <property type="component" value="Unassembled WGS sequence"/>
</dbReference>
<reference evidence="1 2" key="1">
    <citation type="submission" date="2020-08" db="EMBL/GenBank/DDBJ databases">
        <title>Genomic Encyclopedia of Type Strains, Phase IV (KMG-IV): sequencing the most valuable type-strain genomes for metagenomic binning, comparative biology and taxonomic classification.</title>
        <authorList>
            <person name="Goeker M."/>
        </authorList>
    </citation>
    <scope>NUCLEOTIDE SEQUENCE [LARGE SCALE GENOMIC DNA]</scope>
    <source>
        <strain evidence="1 2">DSM 27203</strain>
    </source>
</reference>
<protein>
    <submittedName>
        <fullName evidence="1">Uncharacterized protein</fullName>
    </submittedName>
</protein>
<evidence type="ECO:0000313" key="1">
    <source>
        <dbReference type="EMBL" id="MBB5719941.1"/>
    </source>
</evidence>
<dbReference type="RefSeq" id="WP_184005338.1">
    <property type="nucleotide sequence ID" value="NZ_BAABIF010000011.1"/>
</dbReference>
<comment type="caution">
    <text evidence="1">The sequence shown here is derived from an EMBL/GenBank/DDBJ whole genome shotgun (WGS) entry which is preliminary data.</text>
</comment>
<dbReference type="EMBL" id="JACIJI010000007">
    <property type="protein sequence ID" value="MBB5719941.1"/>
    <property type="molecule type" value="Genomic_DNA"/>
</dbReference>
<proteinExistence type="predicted"/>
<gene>
    <name evidence="1" type="ORF">FHR23_002900</name>
</gene>
<organism evidence="1 2">
    <name type="scientific">Stakelama sediminis</name>
    <dbReference type="NCBI Taxonomy" id="463200"/>
    <lineage>
        <taxon>Bacteria</taxon>
        <taxon>Pseudomonadati</taxon>
        <taxon>Pseudomonadota</taxon>
        <taxon>Alphaproteobacteria</taxon>
        <taxon>Sphingomonadales</taxon>
        <taxon>Sphingomonadaceae</taxon>
        <taxon>Stakelama</taxon>
    </lineage>
</organism>
<name>A0A840Z1D0_9SPHN</name>
<keyword evidence="2" id="KW-1185">Reference proteome</keyword>